<evidence type="ECO:0000256" key="5">
    <source>
        <dbReference type="ARBA" id="ARBA00023224"/>
    </source>
</evidence>
<dbReference type="Gene3D" id="1.10.287.950">
    <property type="entry name" value="Methyl-accepting chemotaxis protein"/>
    <property type="match status" value="1"/>
</dbReference>
<evidence type="ECO:0000256" key="8">
    <source>
        <dbReference type="SAM" id="Phobius"/>
    </source>
</evidence>
<dbReference type="SUPFAM" id="SSF58104">
    <property type="entry name" value="Methyl-accepting chemotaxis protein (MCP) signaling domain"/>
    <property type="match status" value="1"/>
</dbReference>
<comment type="similarity">
    <text evidence="6">Belongs to the methyl-accepting chemotaxis (MCP) protein family.</text>
</comment>
<evidence type="ECO:0000259" key="9">
    <source>
        <dbReference type="PROSITE" id="PS50111"/>
    </source>
</evidence>
<evidence type="ECO:0000256" key="3">
    <source>
        <dbReference type="ARBA" id="ARBA00022989"/>
    </source>
</evidence>
<dbReference type="InterPro" id="IPR003660">
    <property type="entry name" value="HAMP_dom"/>
</dbReference>
<organism evidence="11 12">
    <name type="scientific">Crenobacter oryzisoli</name>
    <dbReference type="NCBI Taxonomy" id="3056844"/>
    <lineage>
        <taxon>Bacteria</taxon>
        <taxon>Pseudomonadati</taxon>
        <taxon>Pseudomonadota</taxon>
        <taxon>Betaproteobacteria</taxon>
        <taxon>Neisseriales</taxon>
        <taxon>Neisseriaceae</taxon>
        <taxon>Crenobacter</taxon>
    </lineage>
</organism>
<dbReference type="Pfam" id="PF00015">
    <property type="entry name" value="MCPsignal"/>
    <property type="match status" value="1"/>
</dbReference>
<dbReference type="RefSeq" id="WP_289828069.1">
    <property type="nucleotide sequence ID" value="NZ_JAUEDK010000002.1"/>
</dbReference>
<comment type="subcellular location">
    <subcellularLocation>
        <location evidence="1">Membrane</location>
        <topology evidence="1">Multi-pass membrane protein</topology>
    </subcellularLocation>
</comment>
<evidence type="ECO:0000256" key="2">
    <source>
        <dbReference type="ARBA" id="ARBA00022692"/>
    </source>
</evidence>
<dbReference type="PANTHER" id="PTHR32089:SF119">
    <property type="entry name" value="METHYL-ACCEPTING CHEMOTAXIS PROTEIN CTPL"/>
    <property type="match status" value="1"/>
</dbReference>
<accession>A0ABT7XIE0</accession>
<evidence type="ECO:0000259" key="10">
    <source>
        <dbReference type="PROSITE" id="PS50885"/>
    </source>
</evidence>
<dbReference type="InterPro" id="IPR024478">
    <property type="entry name" value="HlyB_4HB_MCP"/>
</dbReference>
<feature type="domain" description="Methyl-accepting transducer" evidence="9">
    <location>
        <begin position="263"/>
        <end position="483"/>
    </location>
</feature>
<dbReference type="PROSITE" id="PS50885">
    <property type="entry name" value="HAMP"/>
    <property type="match status" value="1"/>
</dbReference>
<evidence type="ECO:0000256" key="1">
    <source>
        <dbReference type="ARBA" id="ARBA00004141"/>
    </source>
</evidence>
<dbReference type="Pfam" id="PF00672">
    <property type="entry name" value="HAMP"/>
    <property type="match status" value="1"/>
</dbReference>
<evidence type="ECO:0000313" key="11">
    <source>
        <dbReference type="EMBL" id="MDN0073543.1"/>
    </source>
</evidence>
<evidence type="ECO:0000256" key="6">
    <source>
        <dbReference type="ARBA" id="ARBA00029447"/>
    </source>
</evidence>
<keyword evidence="5 7" id="KW-0807">Transducer</keyword>
<keyword evidence="12" id="KW-1185">Reference proteome</keyword>
<gene>
    <name evidence="11" type="ORF">QU481_01345</name>
</gene>
<keyword evidence="4 8" id="KW-0472">Membrane</keyword>
<keyword evidence="3 8" id="KW-1133">Transmembrane helix</keyword>
<dbReference type="EMBL" id="JAUEDK010000002">
    <property type="protein sequence ID" value="MDN0073543.1"/>
    <property type="molecule type" value="Genomic_DNA"/>
</dbReference>
<dbReference type="Pfam" id="PF12729">
    <property type="entry name" value="4HB_MCP_1"/>
    <property type="match status" value="1"/>
</dbReference>
<evidence type="ECO:0000313" key="12">
    <source>
        <dbReference type="Proteomes" id="UP001168540"/>
    </source>
</evidence>
<dbReference type="InterPro" id="IPR004089">
    <property type="entry name" value="MCPsignal_dom"/>
</dbReference>
<reference evidence="11" key="1">
    <citation type="submission" date="2023-06" db="EMBL/GenBank/DDBJ databases">
        <authorList>
            <person name="Zhang S."/>
        </authorList>
    </citation>
    <scope>NUCLEOTIDE SEQUENCE</scope>
    <source>
        <strain evidence="11">SG2303</strain>
    </source>
</reference>
<sequence>MTLTKRLTITLSLALLAMAVVGAIGVWSLQQAQQRFDYVHRNVMPGLSTLNDIKDNFSLQRISVYQALLNTTSTASYQKELEALSRKNQALLDRYEENFAADGPDRELLQADRLALNAYSTSREQAVSLLATRGQDYAKQVLPDLIIKGRTAYQAINAHFAYKTQQVESLNNVNKAAYQSALWLCVGTIGVALALVATLGGLLISNIRGSLNEMRKTLETVNQSLDFTHRATVKRHDEIGLAATAFNNLLAHLQSSLQELRQSAHDVAGSAALLTGTSQQVAGIAHVQSQASSNVAATVEQMSVSIAHVADRADEAHGLAENSGALASTGSATIGQTIQDIYEISNEVRSAAESIRQLESQSAQVGSIVSVIKEVAEQTNLLALNAAIEAARAGEQGRGFAVVADEVRKLAERTTSSTQVIVTTIEAMHRHSTEATERMRSAEKMVTHGVGRADNANEAIQQIGSASSNATLMVSEITQSIRE</sequence>
<proteinExistence type="inferred from homology"/>
<evidence type="ECO:0000256" key="7">
    <source>
        <dbReference type="PROSITE-ProRule" id="PRU00284"/>
    </source>
</evidence>
<name>A0ABT7XIE0_9NEIS</name>
<dbReference type="SMART" id="SM00304">
    <property type="entry name" value="HAMP"/>
    <property type="match status" value="1"/>
</dbReference>
<comment type="caution">
    <text evidence="11">The sequence shown here is derived from an EMBL/GenBank/DDBJ whole genome shotgun (WGS) entry which is preliminary data.</text>
</comment>
<protein>
    <submittedName>
        <fullName evidence="11">Methyl-accepting chemotaxis protein</fullName>
    </submittedName>
</protein>
<feature type="domain" description="HAMP" evidence="10">
    <location>
        <begin position="205"/>
        <end position="258"/>
    </location>
</feature>
<dbReference type="CDD" id="cd06225">
    <property type="entry name" value="HAMP"/>
    <property type="match status" value="1"/>
</dbReference>
<evidence type="ECO:0000256" key="4">
    <source>
        <dbReference type="ARBA" id="ARBA00023136"/>
    </source>
</evidence>
<dbReference type="Proteomes" id="UP001168540">
    <property type="component" value="Unassembled WGS sequence"/>
</dbReference>
<dbReference type="PANTHER" id="PTHR32089">
    <property type="entry name" value="METHYL-ACCEPTING CHEMOTAXIS PROTEIN MCPB"/>
    <property type="match status" value="1"/>
</dbReference>
<dbReference type="PROSITE" id="PS50111">
    <property type="entry name" value="CHEMOTAXIS_TRANSDUC_2"/>
    <property type="match status" value="1"/>
</dbReference>
<feature type="transmembrane region" description="Helical" evidence="8">
    <location>
        <begin position="181"/>
        <end position="205"/>
    </location>
</feature>
<dbReference type="SMART" id="SM00283">
    <property type="entry name" value="MA"/>
    <property type="match status" value="1"/>
</dbReference>
<keyword evidence="2 8" id="KW-0812">Transmembrane</keyword>